<dbReference type="Proteomes" id="UP000231857">
    <property type="component" value="Unassembled WGS sequence"/>
</dbReference>
<proteinExistence type="predicted"/>
<evidence type="ECO:0000313" key="6">
    <source>
        <dbReference type="Proteomes" id="UP000231857"/>
    </source>
</evidence>
<sequence>MISQLCIWPDKVLYLGNHFETESHSHFLTQTVIGIQAAVLIELENLHIRSDFHHIPANTPHRILEGPSSVLLCYADPHSRINSALLAAHKERNGSIPKELKEDLLLLSQKNPDPISLEKLFYKIAYVKKNTFEIPKIDPRIQSSLSLLREWDFEKRPTLSKFAQNAGLSSGRFTHLFSESLGISFKRFILWTKLSRAVLSLKNGKNLTEACHSSGFSDSSHFSRTFMDMFGVNPSKFLTDSRSVQVYIFDPV</sequence>
<dbReference type="RefSeq" id="WP_100722835.1">
    <property type="nucleotide sequence ID" value="NZ_NPEG01000002.1"/>
</dbReference>
<evidence type="ECO:0000259" key="4">
    <source>
        <dbReference type="PROSITE" id="PS01124"/>
    </source>
</evidence>
<evidence type="ECO:0000256" key="3">
    <source>
        <dbReference type="ARBA" id="ARBA00023163"/>
    </source>
</evidence>
<accession>A0ABX4PKN6</accession>
<dbReference type="Pfam" id="PF12833">
    <property type="entry name" value="HTH_18"/>
    <property type="match status" value="1"/>
</dbReference>
<name>A0ABX4PKN6_9LEPT</name>
<keyword evidence="2" id="KW-0238">DNA-binding</keyword>
<dbReference type="PANTHER" id="PTHR43280:SF2">
    <property type="entry name" value="HTH-TYPE TRANSCRIPTIONAL REGULATOR EXSA"/>
    <property type="match status" value="1"/>
</dbReference>
<dbReference type="PROSITE" id="PS01124">
    <property type="entry name" value="HTH_ARAC_FAMILY_2"/>
    <property type="match status" value="1"/>
</dbReference>
<comment type="caution">
    <text evidence="5">The sequence shown here is derived from an EMBL/GenBank/DDBJ whole genome shotgun (WGS) entry which is preliminary data.</text>
</comment>
<evidence type="ECO:0000313" key="5">
    <source>
        <dbReference type="EMBL" id="PKA14953.1"/>
    </source>
</evidence>
<dbReference type="InterPro" id="IPR018060">
    <property type="entry name" value="HTH_AraC"/>
</dbReference>
<dbReference type="Gene3D" id="1.10.10.60">
    <property type="entry name" value="Homeodomain-like"/>
    <property type="match status" value="1"/>
</dbReference>
<keyword evidence="1" id="KW-0805">Transcription regulation</keyword>
<gene>
    <name evidence="5" type="ORF">CH363_16330</name>
</gene>
<organism evidence="5 6">
    <name type="scientific">Leptospira haakeii</name>
    <dbReference type="NCBI Taxonomy" id="2023198"/>
    <lineage>
        <taxon>Bacteria</taxon>
        <taxon>Pseudomonadati</taxon>
        <taxon>Spirochaetota</taxon>
        <taxon>Spirochaetia</taxon>
        <taxon>Leptospirales</taxon>
        <taxon>Leptospiraceae</taxon>
        <taxon>Leptospira</taxon>
    </lineage>
</organism>
<dbReference type="SUPFAM" id="SSF46689">
    <property type="entry name" value="Homeodomain-like"/>
    <property type="match status" value="1"/>
</dbReference>
<evidence type="ECO:0000256" key="2">
    <source>
        <dbReference type="ARBA" id="ARBA00023125"/>
    </source>
</evidence>
<keyword evidence="6" id="KW-1185">Reference proteome</keyword>
<reference evidence="5 6" key="1">
    <citation type="submission" date="2017-07" db="EMBL/GenBank/DDBJ databases">
        <title>Leptospira spp. isolated from tropical soils.</title>
        <authorList>
            <person name="Thibeaux R."/>
            <person name="Iraola G."/>
            <person name="Ferres I."/>
            <person name="Bierque E."/>
            <person name="Girault D."/>
            <person name="Soupe-Gilbert M.-E."/>
            <person name="Picardeau M."/>
            <person name="Goarant C."/>
        </authorList>
    </citation>
    <scope>NUCLEOTIDE SEQUENCE [LARGE SCALE GENOMIC DNA]</scope>
    <source>
        <strain evidence="5 6">ATI7-C-A2</strain>
    </source>
</reference>
<keyword evidence="3" id="KW-0804">Transcription</keyword>
<dbReference type="PANTHER" id="PTHR43280">
    <property type="entry name" value="ARAC-FAMILY TRANSCRIPTIONAL REGULATOR"/>
    <property type="match status" value="1"/>
</dbReference>
<dbReference type="InterPro" id="IPR009057">
    <property type="entry name" value="Homeodomain-like_sf"/>
</dbReference>
<protein>
    <recommendedName>
        <fullName evidence="4">HTH araC/xylS-type domain-containing protein</fullName>
    </recommendedName>
</protein>
<dbReference type="SMART" id="SM00342">
    <property type="entry name" value="HTH_ARAC"/>
    <property type="match status" value="1"/>
</dbReference>
<evidence type="ECO:0000256" key="1">
    <source>
        <dbReference type="ARBA" id="ARBA00023015"/>
    </source>
</evidence>
<dbReference type="EMBL" id="NPEI01000011">
    <property type="protein sequence ID" value="PKA14953.1"/>
    <property type="molecule type" value="Genomic_DNA"/>
</dbReference>
<feature type="domain" description="HTH araC/xylS-type" evidence="4">
    <location>
        <begin position="143"/>
        <end position="240"/>
    </location>
</feature>